<evidence type="ECO:0000313" key="1">
    <source>
        <dbReference type="EMBL" id="KAL1497340.1"/>
    </source>
</evidence>
<gene>
    <name evidence="1" type="ORF">ABEB36_008322</name>
</gene>
<accession>A0ABD1EPD8</accession>
<comment type="caution">
    <text evidence="1">The sequence shown here is derived from an EMBL/GenBank/DDBJ whole genome shotgun (WGS) entry which is preliminary data.</text>
</comment>
<dbReference type="Proteomes" id="UP001566132">
    <property type="component" value="Unassembled WGS sequence"/>
</dbReference>
<name>A0ABD1EPD8_HYPHA</name>
<reference evidence="1 2" key="1">
    <citation type="submission" date="2024-05" db="EMBL/GenBank/DDBJ databases">
        <title>Genetic variation in Jamaican populations of the coffee berry borer (Hypothenemus hampei).</title>
        <authorList>
            <person name="Errbii M."/>
            <person name="Myrie A."/>
        </authorList>
    </citation>
    <scope>NUCLEOTIDE SEQUENCE [LARGE SCALE GENOMIC DNA]</scope>
    <source>
        <strain evidence="1">JA-Hopewell-2020-01-JO</strain>
        <tissue evidence="1">Whole body</tissue>
    </source>
</reference>
<proteinExistence type="predicted"/>
<organism evidence="1 2">
    <name type="scientific">Hypothenemus hampei</name>
    <name type="common">Coffee berry borer</name>
    <dbReference type="NCBI Taxonomy" id="57062"/>
    <lineage>
        <taxon>Eukaryota</taxon>
        <taxon>Metazoa</taxon>
        <taxon>Ecdysozoa</taxon>
        <taxon>Arthropoda</taxon>
        <taxon>Hexapoda</taxon>
        <taxon>Insecta</taxon>
        <taxon>Pterygota</taxon>
        <taxon>Neoptera</taxon>
        <taxon>Endopterygota</taxon>
        <taxon>Coleoptera</taxon>
        <taxon>Polyphaga</taxon>
        <taxon>Cucujiformia</taxon>
        <taxon>Curculionidae</taxon>
        <taxon>Scolytinae</taxon>
        <taxon>Hypothenemus</taxon>
    </lineage>
</organism>
<sequence>MVGDSTDTGIIETYLNKQCEEHEDPIVKDLDIDMKNIRVQVLYLSDEIRREKF</sequence>
<dbReference type="EMBL" id="JBDJPC010000006">
    <property type="protein sequence ID" value="KAL1497340.1"/>
    <property type="molecule type" value="Genomic_DNA"/>
</dbReference>
<keyword evidence="2" id="KW-1185">Reference proteome</keyword>
<protein>
    <submittedName>
        <fullName evidence="1">Uncharacterized protein</fullName>
    </submittedName>
</protein>
<evidence type="ECO:0000313" key="2">
    <source>
        <dbReference type="Proteomes" id="UP001566132"/>
    </source>
</evidence>
<dbReference type="AlphaFoldDB" id="A0ABD1EPD8"/>